<dbReference type="eggNOG" id="COG1028">
    <property type="taxonomic scope" value="Bacteria"/>
</dbReference>
<keyword evidence="6" id="KW-1185">Reference proteome</keyword>
<dbReference type="InterPro" id="IPR057326">
    <property type="entry name" value="KR_dom"/>
</dbReference>
<dbReference type="InterPro" id="IPR050259">
    <property type="entry name" value="SDR"/>
</dbReference>
<dbReference type="STRING" id="446470.Snas_4708"/>
<organism evidence="5 6">
    <name type="scientific">Stackebrandtia nassauensis (strain DSM 44728 / CIP 108903 / NRRL B-16338 / NBRC 102104 / LLR-40K-21)</name>
    <dbReference type="NCBI Taxonomy" id="446470"/>
    <lineage>
        <taxon>Bacteria</taxon>
        <taxon>Bacillati</taxon>
        <taxon>Actinomycetota</taxon>
        <taxon>Actinomycetes</taxon>
        <taxon>Glycomycetales</taxon>
        <taxon>Glycomycetaceae</taxon>
        <taxon>Stackebrandtia</taxon>
    </lineage>
</organism>
<evidence type="ECO:0000313" key="5">
    <source>
        <dbReference type="EMBL" id="ADD44351.1"/>
    </source>
</evidence>
<evidence type="ECO:0000259" key="4">
    <source>
        <dbReference type="SMART" id="SM00822"/>
    </source>
</evidence>
<name>D3Q7K9_STANL</name>
<gene>
    <name evidence="5" type="ordered locus">Snas_4708</name>
</gene>
<dbReference type="EMBL" id="CP001778">
    <property type="protein sequence ID" value="ADD44351.1"/>
    <property type="molecule type" value="Genomic_DNA"/>
</dbReference>
<sequence length="279" mass="28911">MDMGLSGRPALITGSSGGIGAEIARSLATEGCPVLVHGRGAESARRVAERLRASGATAEVVLGDVTDAADAERVAEAARGFGVRILVNNTGPFSEHSWETSTPDDWRDALDSNVVATVRLTQALLPVLRSDGWGRVITIGSRANTTPLPNMVEYSAAKAAVVNLTTSLAQHLAGSGVTANCVSPGVILTDSARRMFETRAASESWPQRDWPDIEARVASEYAPNPSGRLGRAEDIAAAVTYLASPLADYVNGVELRVDGGITGTPLVTAGSASSSRTGS</sequence>
<dbReference type="InterPro" id="IPR036291">
    <property type="entry name" value="NAD(P)-bd_dom_sf"/>
</dbReference>
<dbReference type="SMART" id="SM00822">
    <property type="entry name" value="PKS_KR"/>
    <property type="match status" value="1"/>
</dbReference>
<proteinExistence type="inferred from homology"/>
<dbReference type="Gene3D" id="3.40.50.720">
    <property type="entry name" value="NAD(P)-binding Rossmann-like Domain"/>
    <property type="match status" value="1"/>
</dbReference>
<dbReference type="PANTHER" id="PTHR42879:SF6">
    <property type="entry name" value="NADPH-DEPENDENT REDUCTASE BACG"/>
    <property type="match status" value="1"/>
</dbReference>
<dbReference type="RefSeq" id="WP_013019922.1">
    <property type="nucleotide sequence ID" value="NC_013947.1"/>
</dbReference>
<dbReference type="InterPro" id="IPR020904">
    <property type="entry name" value="Sc_DH/Rdtase_CS"/>
</dbReference>
<dbReference type="HOGENOM" id="CLU_010194_1_2_11"/>
<dbReference type="SUPFAM" id="SSF51735">
    <property type="entry name" value="NAD(P)-binding Rossmann-fold domains"/>
    <property type="match status" value="1"/>
</dbReference>
<evidence type="ECO:0000256" key="3">
    <source>
        <dbReference type="RuleBase" id="RU000363"/>
    </source>
</evidence>
<dbReference type="KEGG" id="sna:Snas_4708"/>
<protein>
    <submittedName>
        <fullName evidence="5">Short-chain dehydrogenase/reductase SDR</fullName>
    </submittedName>
</protein>
<dbReference type="GO" id="GO:0032787">
    <property type="term" value="P:monocarboxylic acid metabolic process"/>
    <property type="evidence" value="ECO:0007669"/>
    <property type="project" value="UniProtKB-ARBA"/>
</dbReference>
<reference evidence="5 6" key="1">
    <citation type="journal article" date="2009" name="Stand. Genomic Sci.">
        <title>Complete genome sequence of Stackebrandtia nassauensis type strain (LLR-40K-21).</title>
        <authorList>
            <person name="Munk C."/>
            <person name="Lapidus A."/>
            <person name="Copeland A."/>
            <person name="Jando M."/>
            <person name="Mayilraj S."/>
            <person name="Glavina Del Rio T."/>
            <person name="Nolan M."/>
            <person name="Chen F."/>
            <person name="Lucas S."/>
            <person name="Tice H."/>
            <person name="Cheng J.F."/>
            <person name="Han C."/>
            <person name="Detter J.C."/>
            <person name="Bruce D."/>
            <person name="Goodwin L."/>
            <person name="Chain P."/>
            <person name="Pitluck S."/>
            <person name="Goker M."/>
            <person name="Ovchinikova G."/>
            <person name="Pati A."/>
            <person name="Ivanova N."/>
            <person name="Mavromatis K."/>
            <person name="Chen A."/>
            <person name="Palaniappan K."/>
            <person name="Land M."/>
            <person name="Hauser L."/>
            <person name="Chang Y.J."/>
            <person name="Jeffries C.D."/>
            <person name="Bristow J."/>
            <person name="Eisen J.A."/>
            <person name="Markowitz V."/>
            <person name="Hugenholtz P."/>
            <person name="Kyrpides N.C."/>
            <person name="Klenk H.P."/>
        </authorList>
    </citation>
    <scope>NUCLEOTIDE SEQUENCE [LARGE SCALE GENOMIC DNA]</scope>
    <source>
        <strain evidence="6">DSM 44728 / CIP 108903 / NRRL B-16338 / NBRC 102104 / LLR-40K-21</strain>
    </source>
</reference>
<dbReference type="PROSITE" id="PS00061">
    <property type="entry name" value="ADH_SHORT"/>
    <property type="match status" value="1"/>
</dbReference>
<dbReference type="AlphaFoldDB" id="D3Q7K9"/>
<evidence type="ECO:0000256" key="1">
    <source>
        <dbReference type="ARBA" id="ARBA00006484"/>
    </source>
</evidence>
<accession>D3Q7K9</accession>
<dbReference type="PRINTS" id="PR00081">
    <property type="entry name" value="GDHRDH"/>
</dbReference>
<dbReference type="PRINTS" id="PR00080">
    <property type="entry name" value="SDRFAMILY"/>
</dbReference>
<dbReference type="PANTHER" id="PTHR42879">
    <property type="entry name" value="3-OXOACYL-(ACYL-CARRIER-PROTEIN) REDUCTASE"/>
    <property type="match status" value="1"/>
</dbReference>
<dbReference type="Proteomes" id="UP000000844">
    <property type="component" value="Chromosome"/>
</dbReference>
<dbReference type="FunFam" id="3.40.50.720:FF:000084">
    <property type="entry name" value="Short-chain dehydrogenase reductase"/>
    <property type="match status" value="1"/>
</dbReference>
<evidence type="ECO:0000256" key="2">
    <source>
        <dbReference type="ARBA" id="ARBA00023002"/>
    </source>
</evidence>
<dbReference type="OrthoDB" id="9793325at2"/>
<dbReference type="Pfam" id="PF00106">
    <property type="entry name" value="adh_short"/>
    <property type="match status" value="1"/>
</dbReference>
<evidence type="ECO:0000313" key="6">
    <source>
        <dbReference type="Proteomes" id="UP000000844"/>
    </source>
</evidence>
<dbReference type="InterPro" id="IPR002347">
    <property type="entry name" value="SDR_fam"/>
</dbReference>
<dbReference type="GO" id="GO:0016491">
    <property type="term" value="F:oxidoreductase activity"/>
    <property type="evidence" value="ECO:0007669"/>
    <property type="project" value="UniProtKB-KW"/>
</dbReference>
<keyword evidence="2" id="KW-0560">Oxidoreductase</keyword>
<comment type="similarity">
    <text evidence="1 3">Belongs to the short-chain dehydrogenases/reductases (SDR) family.</text>
</comment>
<feature type="domain" description="Ketoreductase" evidence="4">
    <location>
        <begin position="8"/>
        <end position="190"/>
    </location>
</feature>